<protein>
    <recommendedName>
        <fullName evidence="2">DAGKc domain-containing protein</fullName>
    </recommendedName>
</protein>
<dbReference type="AlphaFoldDB" id="A0A552UFS8"/>
<evidence type="ECO:0000256" key="1">
    <source>
        <dbReference type="SAM" id="MobiDB-lite"/>
    </source>
</evidence>
<evidence type="ECO:0000313" key="4">
    <source>
        <dbReference type="Proteomes" id="UP000317894"/>
    </source>
</evidence>
<dbReference type="SMART" id="SM00046">
    <property type="entry name" value="DAGKc"/>
    <property type="match status" value="1"/>
</dbReference>
<dbReference type="InterPro" id="IPR001206">
    <property type="entry name" value="Diacylglycerol_kinase_cat_dom"/>
</dbReference>
<name>A0A552UFS8_9SPHN</name>
<proteinExistence type="predicted"/>
<organism evidence="3 4">
    <name type="scientific">Glacieibacterium frigidum</name>
    <dbReference type="NCBI Taxonomy" id="2593303"/>
    <lineage>
        <taxon>Bacteria</taxon>
        <taxon>Pseudomonadati</taxon>
        <taxon>Pseudomonadota</taxon>
        <taxon>Alphaproteobacteria</taxon>
        <taxon>Sphingomonadales</taxon>
        <taxon>Sphingosinicellaceae</taxon>
        <taxon>Glacieibacterium</taxon>
    </lineage>
</organism>
<keyword evidence="4" id="KW-1185">Reference proteome</keyword>
<comment type="caution">
    <text evidence="3">The sequence shown here is derived from an EMBL/GenBank/DDBJ whole genome shotgun (WGS) entry which is preliminary data.</text>
</comment>
<dbReference type="InterPro" id="IPR016064">
    <property type="entry name" value="NAD/diacylglycerol_kinase_sf"/>
</dbReference>
<dbReference type="EMBL" id="VJWA01000001">
    <property type="protein sequence ID" value="TRW17049.1"/>
    <property type="molecule type" value="Genomic_DNA"/>
</dbReference>
<dbReference type="Pfam" id="PF00781">
    <property type="entry name" value="DAGK_cat"/>
    <property type="match status" value="1"/>
</dbReference>
<evidence type="ECO:0000259" key="2">
    <source>
        <dbReference type="PROSITE" id="PS50146"/>
    </source>
</evidence>
<sequence length="329" mass="34504">MSRTARMPKCCSRARASARSARASRARSKPISAARRRNPDVPRALGATMTDSPTPARPLARVWLVVNAGSGSTDAAVIEGLTVALGTRGVAVAGTTDFPEQALPDAARLRAADADTLLICGGDGTINAAWSAADDWEGQCVVLPGGTMNGLAKALHGDNGRDAILDAVATATLVNPPTASTGVYHALVGVILGPAASWVRAREGVRKGRFIRAMRAARLAWARSFGRTIRVARTAGKHRAVIVTPGETGLEVATISADGVTDAIRLGWQWLLGDWRTAPGVAVTTTDSVTLLGHRKVRALFDGEPAMLPSPAVVRFGRTRLKFVRTKPA</sequence>
<dbReference type="SUPFAM" id="SSF111331">
    <property type="entry name" value="NAD kinase/diacylglycerol kinase-like"/>
    <property type="match status" value="1"/>
</dbReference>
<evidence type="ECO:0000313" key="3">
    <source>
        <dbReference type="EMBL" id="TRW17049.1"/>
    </source>
</evidence>
<feature type="domain" description="DAGKc" evidence="2">
    <location>
        <begin position="57"/>
        <end position="183"/>
    </location>
</feature>
<dbReference type="InterPro" id="IPR017438">
    <property type="entry name" value="ATP-NAD_kinase_N"/>
</dbReference>
<dbReference type="OrthoDB" id="7199213at2"/>
<accession>A0A552UFS8</accession>
<dbReference type="GO" id="GO:0016301">
    <property type="term" value="F:kinase activity"/>
    <property type="evidence" value="ECO:0007669"/>
    <property type="project" value="InterPro"/>
</dbReference>
<feature type="region of interest" description="Disordered" evidence="1">
    <location>
        <begin position="1"/>
        <end position="53"/>
    </location>
</feature>
<gene>
    <name evidence="3" type="ORF">FMM06_02240</name>
</gene>
<dbReference type="PROSITE" id="PS50146">
    <property type="entry name" value="DAGK"/>
    <property type="match status" value="1"/>
</dbReference>
<dbReference type="Proteomes" id="UP000317894">
    <property type="component" value="Unassembled WGS sequence"/>
</dbReference>
<reference evidence="3 4" key="1">
    <citation type="submission" date="2019-07" db="EMBL/GenBank/DDBJ databases">
        <title>Novel species isolated from glacier.</title>
        <authorList>
            <person name="Liu Q."/>
            <person name="Xin Y.-H."/>
        </authorList>
    </citation>
    <scope>NUCLEOTIDE SEQUENCE [LARGE SCALE GENOMIC DNA]</scope>
    <source>
        <strain evidence="3 4">LB1R16</strain>
    </source>
</reference>
<dbReference type="Gene3D" id="3.40.50.10330">
    <property type="entry name" value="Probable inorganic polyphosphate/atp-NAD kinase, domain 1"/>
    <property type="match status" value="1"/>
</dbReference>